<feature type="region of interest" description="Disordered" evidence="1">
    <location>
        <begin position="353"/>
        <end position="373"/>
    </location>
</feature>
<evidence type="ECO:0000256" key="1">
    <source>
        <dbReference type="SAM" id="MobiDB-lite"/>
    </source>
</evidence>
<feature type="non-terminal residue" evidence="3">
    <location>
        <position position="1"/>
    </location>
</feature>
<dbReference type="AlphaFoldDB" id="W8BWN3"/>
<reference evidence="3" key="2">
    <citation type="journal article" date="2014" name="BMC Genomics">
        <title>A genomic perspective to assessing quality of mass-reared SIT flies used in Mediterranean fruit fly (Ceratitis capitata) eradication in California.</title>
        <authorList>
            <person name="Calla B."/>
            <person name="Hall B."/>
            <person name="Hou S."/>
            <person name="Geib S.M."/>
        </authorList>
    </citation>
    <scope>NUCLEOTIDE SEQUENCE</scope>
</reference>
<name>W8BWN3_CERCA</name>
<feature type="compositionally biased region" description="Acidic residues" evidence="1">
    <location>
        <begin position="271"/>
        <end position="283"/>
    </location>
</feature>
<dbReference type="EMBL" id="GAMC01002913">
    <property type="protein sequence ID" value="JAC03643.1"/>
    <property type="molecule type" value="mRNA"/>
</dbReference>
<evidence type="ECO:0000313" key="3">
    <source>
        <dbReference type="EMBL" id="JAC03643.1"/>
    </source>
</evidence>
<feature type="transmembrane region" description="Helical" evidence="2">
    <location>
        <begin position="35"/>
        <end position="59"/>
    </location>
</feature>
<keyword evidence="2" id="KW-0812">Transmembrane</keyword>
<keyword evidence="2" id="KW-0472">Membrane</keyword>
<feature type="compositionally biased region" description="Low complexity" evidence="1">
    <location>
        <begin position="289"/>
        <end position="299"/>
    </location>
</feature>
<accession>W8BWN3</accession>
<proteinExistence type="evidence at transcript level"/>
<evidence type="ECO:0008006" key="4">
    <source>
        <dbReference type="Google" id="ProtNLM"/>
    </source>
</evidence>
<reference evidence="3" key="1">
    <citation type="submission" date="2013-07" db="EMBL/GenBank/DDBJ databases">
        <authorList>
            <person name="Geib S."/>
        </authorList>
    </citation>
    <scope>NUCLEOTIDE SEQUENCE</scope>
</reference>
<feature type="compositionally biased region" description="Polar residues" evidence="1">
    <location>
        <begin position="213"/>
        <end position="235"/>
    </location>
</feature>
<sequence length="420" mass="45762">SIRRVQATNRRRYKPPHGLQVNKYKRIIIDIMSQFAIYALLSLTLFGTLVSADVASLGYNRFGRLTTRLQRQELSPTPYPAAGYRPREPFEFPSPDKQQFFPNGGEGERPHSASQPQPRIPEQPQFQPGQQFQPQPSSQSQPEVSGFDLEATPNLGSNGDHIDIPNALYDAPSRFSQSPAERQRFTFSRQQFSSAPAPQPPQRLYSAPADNSAAYTRQRQQFSAAQHSFAETSQRAYGAPAEEEPQAERLRSPVKSERLTAPQTEEQREEREDESEVATDIEVTEVKKTTTSSTPAAAAPTPRTNVFYYPASAVGFVHPLTAAYYQPSAFFAATAPAPAPASVPVPTPAIAAAPTSVSSESDSTSTNASSQAEAKPAQVNTLAAQVAAPAIASFAAPQYLAASPYLQQYTFAAPAQLQAW</sequence>
<feature type="compositionally biased region" description="Low complexity" evidence="1">
    <location>
        <begin position="122"/>
        <end position="143"/>
    </location>
</feature>
<keyword evidence="2" id="KW-1133">Transmembrane helix</keyword>
<feature type="compositionally biased region" description="Low complexity" evidence="1">
    <location>
        <begin position="353"/>
        <end position="370"/>
    </location>
</feature>
<feature type="compositionally biased region" description="Basic and acidic residues" evidence="1">
    <location>
        <begin position="246"/>
        <end position="258"/>
    </location>
</feature>
<evidence type="ECO:0000256" key="2">
    <source>
        <dbReference type="SAM" id="Phobius"/>
    </source>
</evidence>
<organism evidence="3">
    <name type="scientific">Ceratitis capitata</name>
    <name type="common">Mediterranean fruit fly</name>
    <name type="synonym">Tephritis capitata</name>
    <dbReference type="NCBI Taxonomy" id="7213"/>
    <lineage>
        <taxon>Eukaryota</taxon>
        <taxon>Metazoa</taxon>
        <taxon>Ecdysozoa</taxon>
        <taxon>Arthropoda</taxon>
        <taxon>Hexapoda</taxon>
        <taxon>Insecta</taxon>
        <taxon>Pterygota</taxon>
        <taxon>Neoptera</taxon>
        <taxon>Endopterygota</taxon>
        <taxon>Diptera</taxon>
        <taxon>Brachycera</taxon>
        <taxon>Muscomorpha</taxon>
        <taxon>Tephritoidea</taxon>
        <taxon>Tephritidae</taxon>
        <taxon>Ceratitis</taxon>
        <taxon>Ceratitis</taxon>
    </lineage>
</organism>
<protein>
    <recommendedName>
        <fullName evidence="4">DUF4794 domain-containing protein</fullName>
    </recommendedName>
</protein>
<feature type="region of interest" description="Disordered" evidence="1">
    <location>
        <begin position="71"/>
        <end position="299"/>
    </location>
</feature>
<feature type="compositionally biased region" description="Polar residues" evidence="1">
    <location>
        <begin position="174"/>
        <end position="189"/>
    </location>
</feature>